<dbReference type="GO" id="GO:0005829">
    <property type="term" value="C:cytosol"/>
    <property type="evidence" value="ECO:0007669"/>
    <property type="project" value="TreeGrafter"/>
</dbReference>
<dbReference type="OrthoDB" id="9804434at2"/>
<comment type="subcellular location">
    <subcellularLocation>
        <location evidence="8">Cytoplasm</location>
    </subcellularLocation>
</comment>
<evidence type="ECO:0000256" key="6">
    <source>
        <dbReference type="ARBA" id="ARBA00022777"/>
    </source>
</evidence>
<keyword evidence="3 8" id="KW-0641">Proline biosynthesis</keyword>
<dbReference type="Pfam" id="PF00696">
    <property type="entry name" value="AA_kinase"/>
    <property type="match status" value="1"/>
</dbReference>
<dbReference type="RefSeq" id="WP_116224718.1">
    <property type="nucleotide sequence ID" value="NZ_AP018437.1"/>
</dbReference>
<dbReference type="InterPro" id="IPR036393">
    <property type="entry name" value="AceGlu_kinase-like_sf"/>
</dbReference>
<evidence type="ECO:0000256" key="2">
    <source>
        <dbReference type="ARBA" id="ARBA00022605"/>
    </source>
</evidence>
<reference evidence="10 11" key="1">
    <citation type="submission" date="2018-08" db="EMBL/GenBank/DDBJ databases">
        <title>Genomic Encyclopedia of Type Strains, Phase IV (KMG-IV): sequencing the most valuable type-strain genomes for metagenomic binning, comparative biology and taxonomic classification.</title>
        <authorList>
            <person name="Goeker M."/>
        </authorList>
    </citation>
    <scope>NUCLEOTIDE SEQUENCE [LARGE SCALE GENOMIC DNA]</scope>
    <source>
        <strain evidence="10 11">DSM 23923</strain>
    </source>
</reference>
<dbReference type="GO" id="GO:0003723">
    <property type="term" value="F:RNA binding"/>
    <property type="evidence" value="ECO:0007669"/>
    <property type="project" value="InterPro"/>
</dbReference>
<feature type="binding site" evidence="8">
    <location>
        <position position="150"/>
    </location>
    <ligand>
        <name>substrate</name>
    </ligand>
</feature>
<keyword evidence="4 8" id="KW-0808">Transferase</keyword>
<feature type="binding site" evidence="8">
    <location>
        <begin position="214"/>
        <end position="220"/>
    </location>
    <ligand>
        <name>ATP</name>
        <dbReference type="ChEBI" id="CHEBI:30616"/>
    </ligand>
</feature>
<feature type="binding site" evidence="8">
    <location>
        <position position="138"/>
    </location>
    <ligand>
        <name>substrate</name>
    </ligand>
</feature>
<dbReference type="CDD" id="cd21157">
    <property type="entry name" value="PUA_G5K"/>
    <property type="match status" value="1"/>
</dbReference>
<accession>A0A347ZRB9</accession>
<dbReference type="PROSITE" id="PS00902">
    <property type="entry name" value="GLUTAMATE_5_KINASE"/>
    <property type="match status" value="1"/>
</dbReference>
<dbReference type="GO" id="GO:0005524">
    <property type="term" value="F:ATP binding"/>
    <property type="evidence" value="ECO:0007669"/>
    <property type="project" value="UniProtKB-KW"/>
</dbReference>
<dbReference type="HAMAP" id="MF_00456">
    <property type="entry name" value="ProB"/>
    <property type="match status" value="1"/>
</dbReference>
<dbReference type="GO" id="GO:0004349">
    <property type="term" value="F:glutamate 5-kinase activity"/>
    <property type="evidence" value="ECO:0007669"/>
    <property type="project" value="UniProtKB-UniRule"/>
</dbReference>
<dbReference type="InterPro" id="IPR011529">
    <property type="entry name" value="Glu_5kinase"/>
</dbReference>
<dbReference type="SUPFAM" id="SSF88697">
    <property type="entry name" value="PUA domain-like"/>
    <property type="match status" value="1"/>
</dbReference>
<keyword evidence="6 8" id="KW-0418">Kinase</keyword>
<organism evidence="10 11">
    <name type="scientific">Pelolinea submarina</name>
    <dbReference type="NCBI Taxonomy" id="913107"/>
    <lineage>
        <taxon>Bacteria</taxon>
        <taxon>Bacillati</taxon>
        <taxon>Chloroflexota</taxon>
        <taxon>Anaerolineae</taxon>
        <taxon>Anaerolineales</taxon>
        <taxon>Anaerolineaceae</taxon>
        <taxon>Pelolinea</taxon>
    </lineage>
</organism>
<keyword evidence="2 8" id="KW-0028">Amino-acid biosynthesis</keyword>
<dbReference type="NCBIfam" id="TIGR01027">
    <property type="entry name" value="proB"/>
    <property type="match status" value="1"/>
</dbReference>
<dbReference type="InterPro" id="IPR015947">
    <property type="entry name" value="PUA-like_sf"/>
</dbReference>
<keyword evidence="11" id="KW-1185">Reference proteome</keyword>
<keyword evidence="7 8" id="KW-0067">ATP-binding</keyword>
<dbReference type="InterPro" id="IPR019797">
    <property type="entry name" value="Glutamate_5-kinase_CS"/>
</dbReference>
<dbReference type="EMBL" id="QUMS01000001">
    <property type="protein sequence ID" value="REG11594.1"/>
    <property type="molecule type" value="Genomic_DNA"/>
</dbReference>
<dbReference type="PANTHER" id="PTHR43654">
    <property type="entry name" value="GLUTAMATE 5-KINASE"/>
    <property type="match status" value="1"/>
</dbReference>
<comment type="function">
    <text evidence="8">Catalyzes the transfer of a phosphate group to glutamate to form L-glutamate 5-phosphate.</text>
</comment>
<dbReference type="InterPro" id="IPR005715">
    <property type="entry name" value="Glu_5kinase/COase_Synthase"/>
</dbReference>
<proteinExistence type="inferred from homology"/>
<evidence type="ECO:0000259" key="9">
    <source>
        <dbReference type="SMART" id="SM00359"/>
    </source>
</evidence>
<feature type="binding site" evidence="8">
    <location>
        <begin position="170"/>
        <end position="171"/>
    </location>
    <ligand>
        <name>ATP</name>
        <dbReference type="ChEBI" id="CHEBI:30616"/>
    </ligand>
</feature>
<comment type="catalytic activity">
    <reaction evidence="8">
        <text>L-glutamate + ATP = L-glutamyl 5-phosphate + ADP</text>
        <dbReference type="Rhea" id="RHEA:14877"/>
        <dbReference type="ChEBI" id="CHEBI:29985"/>
        <dbReference type="ChEBI" id="CHEBI:30616"/>
        <dbReference type="ChEBI" id="CHEBI:58274"/>
        <dbReference type="ChEBI" id="CHEBI:456216"/>
        <dbReference type="EC" id="2.7.2.11"/>
    </reaction>
</comment>
<evidence type="ECO:0000256" key="4">
    <source>
        <dbReference type="ARBA" id="ARBA00022679"/>
    </source>
</evidence>
<feature type="binding site" evidence="8">
    <location>
        <position position="11"/>
    </location>
    <ligand>
        <name>ATP</name>
        <dbReference type="ChEBI" id="CHEBI:30616"/>
    </ligand>
</feature>
<dbReference type="Gene3D" id="2.30.130.10">
    <property type="entry name" value="PUA domain"/>
    <property type="match status" value="1"/>
</dbReference>
<dbReference type="PRINTS" id="PR00474">
    <property type="entry name" value="GLU5KINASE"/>
</dbReference>
<dbReference type="FunFam" id="3.40.1160.10:FF:000018">
    <property type="entry name" value="Glutamate 5-kinase"/>
    <property type="match status" value="1"/>
</dbReference>
<dbReference type="InterPro" id="IPR002478">
    <property type="entry name" value="PUA"/>
</dbReference>
<sequence length="371" mass="39792">MHADKKRIIIKVGTSTLTAGTSKLHLPQITALAQQLAELIKRGDQVALVSSGAIAVGRERLGYPALPKSIPAKQMLAAIGQPRLMNVYEQIFDIYGLKVAQVLLTREDISDRKRYINARNTLESLLEQGVVPVVNENDTVATDEIRIGDNDNLSALVANLVEADLLVILTDQEGIYTANPSRSKDAQLIREVRGAEIPKEIWEAAGGSQNGLGTGGMHTKLQAAEIARRSGTEVVIASGLEPQILQRLVDGEALGTRIYAVVDKLESRKRFMLAGAVPRAGIRIDAGAAAALSEGGSLLPVGISEAYGKFERGDIVRVKDPAGKDCAIGLVNYACEDVKKITGKRSSEIESLLGFAYGDEVIHHNNMTLLG</sequence>
<evidence type="ECO:0000256" key="7">
    <source>
        <dbReference type="ARBA" id="ARBA00022840"/>
    </source>
</evidence>
<dbReference type="InterPro" id="IPR001057">
    <property type="entry name" value="Glu/AcGlu_kinase"/>
</dbReference>
<evidence type="ECO:0000256" key="3">
    <source>
        <dbReference type="ARBA" id="ARBA00022650"/>
    </source>
</evidence>
<dbReference type="InterPro" id="IPR001048">
    <property type="entry name" value="Asp/Glu/Uridylate_kinase"/>
</dbReference>
<evidence type="ECO:0000256" key="1">
    <source>
        <dbReference type="ARBA" id="ARBA00022490"/>
    </source>
</evidence>
<feature type="domain" description="PUA" evidence="9">
    <location>
        <begin position="280"/>
        <end position="362"/>
    </location>
</feature>
<dbReference type="CDD" id="cd04242">
    <property type="entry name" value="AAK_G5K_ProB"/>
    <property type="match status" value="1"/>
</dbReference>
<name>A0A347ZRB9_9CHLR</name>
<keyword evidence="5 8" id="KW-0547">Nucleotide-binding</keyword>
<dbReference type="Gene3D" id="3.40.1160.10">
    <property type="entry name" value="Acetylglutamate kinase-like"/>
    <property type="match status" value="2"/>
</dbReference>
<dbReference type="Pfam" id="PF01472">
    <property type="entry name" value="PUA"/>
    <property type="match status" value="1"/>
</dbReference>
<comment type="caution">
    <text evidence="10">The sequence shown here is derived from an EMBL/GenBank/DDBJ whole genome shotgun (WGS) entry which is preliminary data.</text>
</comment>
<gene>
    <name evidence="8" type="primary">proB</name>
    <name evidence="10" type="ORF">DFR64_1486</name>
</gene>
<dbReference type="PROSITE" id="PS50890">
    <property type="entry name" value="PUA"/>
    <property type="match status" value="1"/>
</dbReference>
<dbReference type="AlphaFoldDB" id="A0A347ZRB9"/>
<evidence type="ECO:0000256" key="8">
    <source>
        <dbReference type="HAMAP-Rule" id="MF_00456"/>
    </source>
</evidence>
<evidence type="ECO:0000256" key="5">
    <source>
        <dbReference type="ARBA" id="ARBA00022741"/>
    </source>
</evidence>
<dbReference type="PIRSF" id="PIRSF000729">
    <property type="entry name" value="GK"/>
    <property type="match status" value="1"/>
</dbReference>
<evidence type="ECO:0000313" key="11">
    <source>
        <dbReference type="Proteomes" id="UP000256388"/>
    </source>
</evidence>
<dbReference type="SUPFAM" id="SSF53633">
    <property type="entry name" value="Carbamate kinase-like"/>
    <property type="match status" value="1"/>
</dbReference>
<keyword evidence="1 8" id="KW-0963">Cytoplasm</keyword>
<dbReference type="SMART" id="SM00359">
    <property type="entry name" value="PUA"/>
    <property type="match status" value="1"/>
</dbReference>
<dbReference type="InterPro" id="IPR041739">
    <property type="entry name" value="G5K_ProB"/>
</dbReference>
<comment type="similarity">
    <text evidence="8">Belongs to the glutamate 5-kinase family.</text>
</comment>
<dbReference type="GO" id="GO:0055129">
    <property type="term" value="P:L-proline biosynthetic process"/>
    <property type="evidence" value="ECO:0007669"/>
    <property type="project" value="UniProtKB-UniRule"/>
</dbReference>
<dbReference type="PANTHER" id="PTHR43654:SF1">
    <property type="entry name" value="ISOPENTENYL PHOSPHATE KINASE"/>
    <property type="match status" value="1"/>
</dbReference>
<dbReference type="InterPro" id="IPR036974">
    <property type="entry name" value="PUA_sf"/>
</dbReference>
<protein>
    <recommendedName>
        <fullName evidence="8">Glutamate 5-kinase</fullName>
        <ecNumber evidence="8">2.7.2.11</ecNumber>
    </recommendedName>
    <alternativeName>
        <fullName evidence="8">Gamma-glutamyl kinase</fullName>
        <shortName evidence="8">GK</shortName>
    </alternativeName>
</protein>
<feature type="binding site" evidence="8">
    <location>
        <position position="51"/>
    </location>
    <ligand>
        <name>substrate</name>
    </ligand>
</feature>
<comment type="pathway">
    <text evidence="8">Amino-acid biosynthesis; L-proline biosynthesis; L-glutamate 5-semialdehyde from L-glutamate: step 1/2.</text>
</comment>
<dbReference type="Proteomes" id="UP000256388">
    <property type="component" value="Unassembled WGS sequence"/>
</dbReference>
<evidence type="ECO:0000313" key="10">
    <source>
        <dbReference type="EMBL" id="REG11594.1"/>
    </source>
</evidence>
<dbReference type="EC" id="2.7.2.11" evidence="8"/>
<dbReference type="UniPathway" id="UPA00098">
    <property type="reaction ID" value="UER00359"/>
</dbReference>